<comment type="similarity">
    <text evidence="2 10 11">Belongs to the TonB-dependent receptor family.</text>
</comment>
<evidence type="ECO:0000256" key="10">
    <source>
        <dbReference type="PROSITE-ProRule" id="PRU01360"/>
    </source>
</evidence>
<evidence type="ECO:0000256" key="3">
    <source>
        <dbReference type="ARBA" id="ARBA00022448"/>
    </source>
</evidence>
<comment type="subcellular location">
    <subcellularLocation>
        <location evidence="1 10">Cell outer membrane</location>
        <topology evidence="1 10">Multi-pass membrane protein</topology>
    </subcellularLocation>
</comment>
<dbReference type="GO" id="GO:0009279">
    <property type="term" value="C:cell outer membrane"/>
    <property type="evidence" value="ECO:0007669"/>
    <property type="project" value="UniProtKB-SubCell"/>
</dbReference>
<dbReference type="PANTHER" id="PTHR30069">
    <property type="entry name" value="TONB-DEPENDENT OUTER MEMBRANE RECEPTOR"/>
    <property type="match status" value="1"/>
</dbReference>
<keyword evidence="9 10" id="KW-0998">Cell outer membrane</keyword>
<comment type="caution">
    <text evidence="15">The sequence shown here is derived from an EMBL/GenBank/DDBJ whole genome shotgun (WGS) entry which is preliminary data.</text>
</comment>
<evidence type="ECO:0000256" key="12">
    <source>
        <dbReference type="SAM" id="SignalP"/>
    </source>
</evidence>
<dbReference type="InterPro" id="IPR037066">
    <property type="entry name" value="Plug_dom_sf"/>
</dbReference>
<evidence type="ECO:0000256" key="6">
    <source>
        <dbReference type="ARBA" id="ARBA00023077"/>
    </source>
</evidence>
<name>A0A6L9Y421_9BURK</name>
<dbReference type="InterPro" id="IPR036942">
    <property type="entry name" value="Beta-barrel_TonB_sf"/>
</dbReference>
<dbReference type="PANTHER" id="PTHR30069:SF41">
    <property type="entry name" value="HEME_HEMOPEXIN UTILIZATION PROTEIN C"/>
    <property type="match status" value="1"/>
</dbReference>
<proteinExistence type="inferred from homology"/>
<feature type="chain" id="PRO_5026675708" evidence="12">
    <location>
        <begin position="31"/>
        <end position="1102"/>
    </location>
</feature>
<keyword evidence="6 11" id="KW-0798">TonB box</keyword>
<sequence>MNRIKQKYFPPKLLCVVLANLFLPLAQVQAQQALDEISVVSDVEKTADEKGKDNVYRKNVSNEYISQEELKHYRIESAGDILKGLNGVYNMNSRTAGGAVTPNIRGIMGKGRIPFTIDGTEQTVDVWMNNYGVSERNYVDPNLFRSISVEKGPSLTRHMKPGIGGSVAVRTIEPEDIIQEGKSWGLQVNVEGSGNKADYSGSDLSRYLGKDYRSFNATADGPGGGADPLTGARSPFGVVLDDLKPPKHKTSSDNYKFKNDMSYMVAAGVRSDYTDFLAAYSIRDKGNYFSGKKGAHGYLNNPVYDADTYYGCGYDCRKSDAFIPNMAKMYKPGEEVLNSHVRSETTLLKNNWYLPNNHKISLEYMRNKIRFGEINPFDSSWVLNVIEHNPNYNGKNINIPQTRSIASELDNKMYKIGYDWKPDNHPWIDLSANLWRVKTNSSRHQSGGASLAVKSPDQLWDAWYSCTKRNELPTGAQSWAKTCQDVANAYGFDLNMNRDDILKLSKEWGASNENGEQNIIAGALQKTNVTRTGFDISNVFKINDKLSITLGGDYQREKLEEKNTVVNSQDIFNMLGMVSGLTKLAGPRGGKRTEWGINLSAQWKPTSRLTVDAGVRYQKFSAEDTILANERKKRNPWAAFGHGVDNYITGIGMRYGELVRDKEIVDLLEEDEKLFKKWVWDEKNFTEQDAQRRKELGSLLVQRGYRSAQGSGRVFYNYKTEYFPYENRKVDLSQSKMTPENLRKKVNHEGKEVHQYAFGMSEEEIERFLNSTNANDVIASKGLPTRELKWADRNSINHIIQPITEEMRWAPPPKLKGEAWSPMLGLSYQVGDNHTLFARYAEMRRFPSIYEMNAMNSTGTTDHPLAPMTSLKPEISRNIEIGWAFNWAPYIKGMKYGDIRLTYYDNHIKNVIDTTDHWNIVQYDKRKTKGVELHSRFDTGRFFGSLGGTYRLEQKTCDRSTTMQADMIRYRIPTCIEGSFGNSRFNKSLLPKYSINAELGARLLNKSLELGVRAIYHSSVETKEFNKMVRRGLDGIYVSTGKPYHWRPQLLVDIYGQYQVNNWISVKAGVTNITNRYYLDPMSNVAVPGPGRTLTLGVNAQF</sequence>
<evidence type="ECO:0000259" key="14">
    <source>
        <dbReference type="Pfam" id="PF07715"/>
    </source>
</evidence>
<dbReference type="Proteomes" id="UP000477651">
    <property type="component" value="Unassembled WGS sequence"/>
</dbReference>
<dbReference type="Pfam" id="PF07715">
    <property type="entry name" value="Plug"/>
    <property type="match status" value="1"/>
</dbReference>
<dbReference type="EMBL" id="JAAGYR010000001">
    <property type="protein sequence ID" value="NEN74717.1"/>
    <property type="molecule type" value="Genomic_DNA"/>
</dbReference>
<dbReference type="RefSeq" id="WP_163763528.1">
    <property type="nucleotide sequence ID" value="NZ_JAAGYR010000001.1"/>
</dbReference>
<keyword evidence="16" id="KW-1185">Reference proteome</keyword>
<evidence type="ECO:0000259" key="13">
    <source>
        <dbReference type="Pfam" id="PF00593"/>
    </source>
</evidence>
<keyword evidence="5 10" id="KW-0812">Transmembrane</keyword>
<feature type="domain" description="TonB-dependent receptor plug" evidence="14">
    <location>
        <begin position="61"/>
        <end position="165"/>
    </location>
</feature>
<reference evidence="15 16" key="1">
    <citation type="submission" date="2020-02" db="EMBL/GenBank/DDBJ databases">
        <title>Pelistega sp. NLN82 were isolated from wild rodents of the Hainan Island.</title>
        <authorList>
            <person name="Niu N."/>
            <person name="Zhou J."/>
        </authorList>
    </citation>
    <scope>NUCLEOTIDE SEQUENCE [LARGE SCALE GENOMIC DNA]</scope>
    <source>
        <strain evidence="15 16">NLN82</strain>
    </source>
</reference>
<dbReference type="Pfam" id="PF00593">
    <property type="entry name" value="TonB_dep_Rec_b-barrel"/>
    <property type="match status" value="2"/>
</dbReference>
<evidence type="ECO:0000313" key="16">
    <source>
        <dbReference type="Proteomes" id="UP000477651"/>
    </source>
</evidence>
<evidence type="ECO:0000256" key="5">
    <source>
        <dbReference type="ARBA" id="ARBA00022692"/>
    </source>
</evidence>
<accession>A0A6L9Y421</accession>
<keyword evidence="3 10" id="KW-0813">Transport</keyword>
<dbReference type="InterPro" id="IPR012910">
    <property type="entry name" value="Plug_dom"/>
</dbReference>
<keyword evidence="12" id="KW-0732">Signal</keyword>
<evidence type="ECO:0000256" key="8">
    <source>
        <dbReference type="ARBA" id="ARBA00023170"/>
    </source>
</evidence>
<dbReference type="InterPro" id="IPR039426">
    <property type="entry name" value="TonB-dep_rcpt-like"/>
</dbReference>
<evidence type="ECO:0000256" key="9">
    <source>
        <dbReference type="ARBA" id="ARBA00023237"/>
    </source>
</evidence>
<dbReference type="InterPro" id="IPR000531">
    <property type="entry name" value="Beta-barrel_TonB"/>
</dbReference>
<evidence type="ECO:0000256" key="1">
    <source>
        <dbReference type="ARBA" id="ARBA00004571"/>
    </source>
</evidence>
<dbReference type="Gene3D" id="2.170.130.10">
    <property type="entry name" value="TonB-dependent receptor, plug domain"/>
    <property type="match status" value="1"/>
</dbReference>
<evidence type="ECO:0000313" key="15">
    <source>
        <dbReference type="EMBL" id="NEN74717.1"/>
    </source>
</evidence>
<dbReference type="SUPFAM" id="SSF56935">
    <property type="entry name" value="Porins"/>
    <property type="match status" value="1"/>
</dbReference>
<protein>
    <submittedName>
        <fullName evidence="15">TonB-dependent receptor</fullName>
    </submittedName>
</protein>
<feature type="domain" description="TonB-dependent receptor-like beta-barrel" evidence="13">
    <location>
        <begin position="378"/>
        <end position="624"/>
    </location>
</feature>
<evidence type="ECO:0000256" key="4">
    <source>
        <dbReference type="ARBA" id="ARBA00022452"/>
    </source>
</evidence>
<dbReference type="GO" id="GO:0015344">
    <property type="term" value="F:siderophore uptake transmembrane transporter activity"/>
    <property type="evidence" value="ECO:0007669"/>
    <property type="project" value="TreeGrafter"/>
</dbReference>
<organism evidence="15 16">
    <name type="scientific">Pelistega ratti</name>
    <dbReference type="NCBI Taxonomy" id="2652177"/>
    <lineage>
        <taxon>Bacteria</taxon>
        <taxon>Pseudomonadati</taxon>
        <taxon>Pseudomonadota</taxon>
        <taxon>Betaproteobacteria</taxon>
        <taxon>Burkholderiales</taxon>
        <taxon>Alcaligenaceae</taxon>
        <taxon>Pelistega</taxon>
    </lineage>
</organism>
<evidence type="ECO:0000256" key="7">
    <source>
        <dbReference type="ARBA" id="ARBA00023136"/>
    </source>
</evidence>
<evidence type="ECO:0000256" key="11">
    <source>
        <dbReference type="RuleBase" id="RU003357"/>
    </source>
</evidence>
<dbReference type="AlphaFoldDB" id="A0A6L9Y421"/>
<dbReference type="Gene3D" id="2.40.170.20">
    <property type="entry name" value="TonB-dependent receptor, beta-barrel domain"/>
    <property type="match status" value="2"/>
</dbReference>
<evidence type="ECO:0000256" key="2">
    <source>
        <dbReference type="ARBA" id="ARBA00009810"/>
    </source>
</evidence>
<gene>
    <name evidence="15" type="ORF">F9B74_00020</name>
</gene>
<keyword evidence="4 10" id="KW-1134">Transmembrane beta strand</keyword>
<keyword evidence="8 15" id="KW-0675">Receptor</keyword>
<feature type="domain" description="TonB-dependent receptor-like beta-barrel" evidence="13">
    <location>
        <begin position="813"/>
        <end position="1073"/>
    </location>
</feature>
<dbReference type="GO" id="GO:0044718">
    <property type="term" value="P:siderophore transmembrane transport"/>
    <property type="evidence" value="ECO:0007669"/>
    <property type="project" value="TreeGrafter"/>
</dbReference>
<dbReference type="PROSITE" id="PS52016">
    <property type="entry name" value="TONB_DEPENDENT_REC_3"/>
    <property type="match status" value="1"/>
</dbReference>
<keyword evidence="7 10" id="KW-0472">Membrane</keyword>
<feature type="signal peptide" evidence="12">
    <location>
        <begin position="1"/>
        <end position="30"/>
    </location>
</feature>